<dbReference type="KEGG" id="mpv:PRV_00915"/>
<dbReference type="HOGENOM" id="CLU_833724_0_0_14"/>
<dbReference type="STRING" id="1403316.PRV_00915"/>
<dbReference type="PATRIC" id="fig|1403316.3.peg.157"/>
<keyword evidence="2" id="KW-1185">Reference proteome</keyword>
<gene>
    <name evidence="1" type="ORF">PRV_00915</name>
</gene>
<dbReference type="EMBL" id="CP006771">
    <property type="protein sequence ID" value="AGX88948.1"/>
    <property type="molecule type" value="Genomic_DNA"/>
</dbReference>
<accession>U5NFF1</accession>
<reference evidence="1 2" key="1">
    <citation type="journal article" date="2013" name="Genome Announc.">
        <title>Genome Sequence of Mycoplasma parvum (Formerly Eperythrozoon parvum), a Diminutive Hemoplasma of the Pig.</title>
        <authorList>
            <person name="do Nascimento N.C."/>
            <person name="Dos Santos A.P."/>
            <person name="Chu Y."/>
            <person name="Guimaraes A.M."/>
            <person name="Pagliaro A."/>
            <person name="Messick J.B."/>
        </authorList>
    </citation>
    <scope>NUCLEOTIDE SEQUENCE [LARGE SCALE GENOMIC DNA]</scope>
    <source>
        <strain evidence="1 2">Indiana</strain>
    </source>
</reference>
<organism evidence="1 2">
    <name type="scientific">Mycoplasma parvum str. Indiana</name>
    <dbReference type="NCBI Taxonomy" id="1403316"/>
    <lineage>
        <taxon>Bacteria</taxon>
        <taxon>Bacillati</taxon>
        <taxon>Mycoplasmatota</taxon>
        <taxon>Mollicutes</taxon>
        <taxon>Mycoplasmataceae</taxon>
        <taxon>Mycoplasma</taxon>
    </lineage>
</organism>
<proteinExistence type="predicted"/>
<name>U5NFF1_9MOLU</name>
<sequence length="343" mass="39595">MRLWNLLFIPAVGAGSIAGSIGGKNSQIKINGEKIEVNPMEFNYFGNSILEMVETKDNFPKIIKVILPCWNGNLLTEYEMKESIIRSDKYQQHLRNFKEAWKTIVSKIKDILNKTYGCLDASDLKMRIGVINFEKMTKSEPYGMIIGEIKEIKVGEEEIKNPKNNIKFTFNWRNKSGKTIHSDSKIIELYDANIGQETVNQISKLVYKILRESAKLTLKKYTWKKEIKNQGNDVFSAQYFGDKEDRRKIHQFETGGVSNPFELSQWCLSNLEDCTQKNWNDDKLLEFLSSCQRNKETGGKYMLEEFIEQVKEIIKGNNKNNGEECGVWEKGIFCSKGGLIYKE</sequence>
<evidence type="ECO:0000313" key="2">
    <source>
        <dbReference type="Proteomes" id="UP000017119"/>
    </source>
</evidence>
<evidence type="ECO:0000313" key="1">
    <source>
        <dbReference type="EMBL" id="AGX88948.1"/>
    </source>
</evidence>
<dbReference type="Proteomes" id="UP000017119">
    <property type="component" value="Chromosome"/>
</dbReference>
<protein>
    <submittedName>
        <fullName evidence="1">Uncharacterized protein</fullName>
    </submittedName>
</protein>
<dbReference type="AlphaFoldDB" id="U5NFF1"/>
<dbReference type="RefSeq" id="WP_022769218.1">
    <property type="nucleotide sequence ID" value="NC_022575.1"/>
</dbReference>